<dbReference type="InterPro" id="IPR006368">
    <property type="entry name" value="GDP_Man_deHydtase"/>
</dbReference>
<dbReference type="PANTHER" id="PTHR43715">
    <property type="entry name" value="GDP-MANNOSE 4,6-DEHYDRATASE"/>
    <property type="match status" value="1"/>
</dbReference>
<dbReference type="Gene3D" id="3.40.50.720">
    <property type="entry name" value="NAD(P)-binding Rossmann-like Domain"/>
    <property type="match status" value="1"/>
</dbReference>
<sequence>MSIVNYIYSDYNLNFNDRFFLNQCHYLKSLNYDFIKIDYNDDVSRNIKEIINIIEKIGIKLIITIKNNNLLNKLYSKIKYVEIFEPCDMIDISKNLILNTTWDEYCKIYKGDNKYFNIIITDIYNISYNENNINLGIYITNENDICYTNLGVKNFYIKNSVISTTINDWSGVKKKFKNFDYTFFKQHENKLKIIVTGVTGQDGSNLVEYLLNNVNNIIIFGTIRDLSSLKNKNLSKFCINNKFIPIILDLCDEDRTKMIFKSIMPDYFFNCAAQSVVNKNVDITTLKVNTLAPLFHMDCIKNITPKCKYLSCGSCEEFGITEYYPQDLSHNYNPINIYGITKLATHNIVKFYRKQYNLYLCHVILYNHEGIKRGVEFVSRKISKEVVRIKNELDSNEFKFPMLVGNIFSKRDWSDSEDFVEAFWKILNHNTPQDYILSSGCNYTVKEMIDIAFKVLKIKLKWHYNSSKPLETKAIYKDKILVTINKKYYRDNDEKRNFIGETNNTRKKLNWQPKVSFEELITKMVKQDLCLYNL</sequence>
<evidence type="ECO:0000256" key="3">
    <source>
        <dbReference type="ARBA" id="ARBA00011989"/>
    </source>
</evidence>
<dbReference type="GO" id="GO:0008446">
    <property type="term" value="F:GDP-mannose 4,6-dehydratase activity"/>
    <property type="evidence" value="ECO:0007669"/>
    <property type="project" value="UniProtKB-EC"/>
</dbReference>
<proteinExistence type="inferred from homology"/>
<evidence type="ECO:0000256" key="2">
    <source>
        <dbReference type="ARBA" id="ARBA00009263"/>
    </source>
</evidence>
<evidence type="ECO:0000256" key="4">
    <source>
        <dbReference type="ARBA" id="ARBA00023239"/>
    </source>
</evidence>
<dbReference type="GO" id="GO:0042351">
    <property type="term" value="P:'de novo' GDP-L-fucose biosynthetic process"/>
    <property type="evidence" value="ECO:0007669"/>
    <property type="project" value="TreeGrafter"/>
</dbReference>
<dbReference type="Pfam" id="PF16363">
    <property type="entry name" value="GDP_Man_Dehyd"/>
    <property type="match status" value="1"/>
</dbReference>
<evidence type="ECO:0000259" key="5">
    <source>
        <dbReference type="Pfam" id="PF16363"/>
    </source>
</evidence>
<accession>A0A6C0C0K2</accession>
<reference evidence="6" key="1">
    <citation type="journal article" date="2020" name="Nature">
        <title>Giant virus diversity and host interactions through global metagenomics.</title>
        <authorList>
            <person name="Schulz F."/>
            <person name="Roux S."/>
            <person name="Paez-Espino D."/>
            <person name="Jungbluth S."/>
            <person name="Walsh D.A."/>
            <person name="Denef V.J."/>
            <person name="McMahon K.D."/>
            <person name="Konstantinidis K.T."/>
            <person name="Eloe-Fadrosh E.A."/>
            <person name="Kyrpides N.C."/>
            <person name="Woyke T."/>
        </authorList>
    </citation>
    <scope>NUCLEOTIDE SEQUENCE</scope>
    <source>
        <strain evidence="6">GVMAG-M-3300020169-51</strain>
    </source>
</reference>
<dbReference type="InterPro" id="IPR036291">
    <property type="entry name" value="NAD(P)-bd_dom_sf"/>
</dbReference>
<dbReference type="AlphaFoldDB" id="A0A6C0C0K2"/>
<dbReference type="EMBL" id="MN739293">
    <property type="protein sequence ID" value="QHS97304.1"/>
    <property type="molecule type" value="Genomic_DNA"/>
</dbReference>
<evidence type="ECO:0000256" key="1">
    <source>
        <dbReference type="ARBA" id="ARBA00001937"/>
    </source>
</evidence>
<dbReference type="EC" id="4.2.1.47" evidence="3"/>
<dbReference type="PANTHER" id="PTHR43715:SF1">
    <property type="entry name" value="GDP-MANNOSE 4,6 DEHYDRATASE"/>
    <property type="match status" value="1"/>
</dbReference>
<keyword evidence="4" id="KW-0456">Lyase</keyword>
<evidence type="ECO:0000313" key="6">
    <source>
        <dbReference type="EMBL" id="QHS97304.1"/>
    </source>
</evidence>
<dbReference type="Gene3D" id="3.90.25.10">
    <property type="entry name" value="UDP-galactose 4-epimerase, domain 1"/>
    <property type="match status" value="1"/>
</dbReference>
<comment type="similarity">
    <text evidence="2">Belongs to the NAD(P)-dependent epimerase/dehydratase family. GDP-mannose 4,6-dehydratase subfamily.</text>
</comment>
<dbReference type="SUPFAM" id="SSF51735">
    <property type="entry name" value="NAD(P)-binding Rossmann-fold domains"/>
    <property type="match status" value="1"/>
</dbReference>
<organism evidence="6">
    <name type="scientific">viral metagenome</name>
    <dbReference type="NCBI Taxonomy" id="1070528"/>
    <lineage>
        <taxon>unclassified sequences</taxon>
        <taxon>metagenomes</taxon>
        <taxon>organismal metagenomes</taxon>
    </lineage>
</organism>
<feature type="domain" description="NAD(P)-binding" evidence="5">
    <location>
        <begin position="194"/>
        <end position="524"/>
    </location>
</feature>
<protein>
    <recommendedName>
        <fullName evidence="3">GDP-mannose 4,6-dehydratase</fullName>
        <ecNumber evidence="3">4.2.1.47</ecNumber>
    </recommendedName>
</protein>
<dbReference type="InterPro" id="IPR016040">
    <property type="entry name" value="NAD(P)-bd_dom"/>
</dbReference>
<name>A0A6C0C0K2_9ZZZZ</name>
<comment type="cofactor">
    <cofactor evidence="1">
        <name>NADP(+)</name>
        <dbReference type="ChEBI" id="CHEBI:58349"/>
    </cofactor>
</comment>